<gene>
    <name evidence="2" type="ORF">B5F96_01980</name>
</gene>
<dbReference type="EMBL" id="NFIJ01000001">
    <property type="protein sequence ID" value="OUO07458.1"/>
    <property type="molecule type" value="Genomic_DNA"/>
</dbReference>
<reference evidence="3" key="1">
    <citation type="submission" date="2017-04" db="EMBL/GenBank/DDBJ databases">
        <title>Function of individual gut microbiota members based on whole genome sequencing of pure cultures obtained from chicken caecum.</title>
        <authorList>
            <person name="Medvecky M."/>
            <person name="Cejkova D."/>
            <person name="Polansky O."/>
            <person name="Karasova D."/>
            <person name="Kubasova T."/>
            <person name="Cizek A."/>
            <person name="Rychlik I."/>
        </authorList>
    </citation>
    <scope>NUCLEOTIDE SEQUENCE [LARGE SCALE GENOMIC DNA]</scope>
    <source>
        <strain evidence="3">An42</strain>
    </source>
</reference>
<sequence>MFLELLLRVIFFNITECATLPNKDNKMIKLFPQKTSLPSPCKLQRREGSSTKRINRFNR</sequence>
<evidence type="ECO:0000256" key="1">
    <source>
        <dbReference type="SAM" id="MobiDB-lite"/>
    </source>
</evidence>
<evidence type="ECO:0000313" key="2">
    <source>
        <dbReference type="EMBL" id="OUO07458.1"/>
    </source>
</evidence>
<proteinExistence type="predicted"/>
<name>A0A9Q5X9H4_9BACT</name>
<evidence type="ECO:0000313" key="3">
    <source>
        <dbReference type="Proteomes" id="UP000195975"/>
    </source>
</evidence>
<comment type="caution">
    <text evidence="2">The sequence shown here is derived from an EMBL/GenBank/DDBJ whole genome shotgun (WGS) entry which is preliminary data.</text>
</comment>
<feature type="region of interest" description="Disordered" evidence="1">
    <location>
        <begin position="39"/>
        <end position="59"/>
    </location>
</feature>
<protein>
    <submittedName>
        <fullName evidence="2">Uncharacterized protein</fullName>
    </submittedName>
</protein>
<dbReference type="Proteomes" id="UP000195975">
    <property type="component" value="Unassembled WGS sequence"/>
</dbReference>
<accession>A0A9Q5X9H4</accession>
<dbReference type="AlphaFoldDB" id="A0A9Q5X9H4"/>
<organism evidence="2 3">
    <name type="scientific">Parabacteroides johnsonii</name>
    <dbReference type="NCBI Taxonomy" id="387661"/>
    <lineage>
        <taxon>Bacteria</taxon>
        <taxon>Pseudomonadati</taxon>
        <taxon>Bacteroidota</taxon>
        <taxon>Bacteroidia</taxon>
        <taxon>Bacteroidales</taxon>
        <taxon>Tannerellaceae</taxon>
        <taxon>Parabacteroides</taxon>
    </lineage>
</organism>